<dbReference type="SUPFAM" id="SSF102405">
    <property type="entry name" value="MCP/YpsA-like"/>
    <property type="match status" value="1"/>
</dbReference>
<feature type="domain" description="Smf/DprA SLOG" evidence="2">
    <location>
        <begin position="83"/>
        <end position="293"/>
    </location>
</feature>
<evidence type="ECO:0000313" key="3">
    <source>
        <dbReference type="EMBL" id="MYD89593.1"/>
    </source>
</evidence>
<comment type="caution">
    <text evidence="3">The sequence shown here is derived from an EMBL/GenBank/DDBJ whole genome shotgun (WGS) entry which is preliminary data.</text>
</comment>
<protein>
    <submittedName>
        <fullName evidence="3">DNA-processing protein DprA</fullName>
    </submittedName>
</protein>
<organism evidence="3">
    <name type="scientific">Caldilineaceae bacterium SB0662_bin_9</name>
    <dbReference type="NCBI Taxonomy" id="2605258"/>
    <lineage>
        <taxon>Bacteria</taxon>
        <taxon>Bacillati</taxon>
        <taxon>Chloroflexota</taxon>
        <taxon>Caldilineae</taxon>
        <taxon>Caldilineales</taxon>
        <taxon>Caldilineaceae</taxon>
    </lineage>
</organism>
<dbReference type="InterPro" id="IPR003488">
    <property type="entry name" value="DprA"/>
</dbReference>
<dbReference type="PANTHER" id="PTHR43022:SF1">
    <property type="entry name" value="PROTEIN SMF"/>
    <property type="match status" value="1"/>
</dbReference>
<dbReference type="PANTHER" id="PTHR43022">
    <property type="entry name" value="PROTEIN SMF"/>
    <property type="match status" value="1"/>
</dbReference>
<dbReference type="InterPro" id="IPR057666">
    <property type="entry name" value="DrpA_SLOG"/>
</dbReference>
<evidence type="ECO:0000259" key="2">
    <source>
        <dbReference type="Pfam" id="PF02481"/>
    </source>
</evidence>
<gene>
    <name evidence="3" type="ORF">F4Y08_04515</name>
</gene>
<proteinExistence type="inferred from homology"/>
<comment type="similarity">
    <text evidence="1">Belongs to the DprA/Smf family.</text>
</comment>
<reference evidence="3" key="1">
    <citation type="submission" date="2019-09" db="EMBL/GenBank/DDBJ databases">
        <title>Characterisation of the sponge microbiome using genome-centric metagenomics.</title>
        <authorList>
            <person name="Engelberts J.P."/>
            <person name="Robbins S.J."/>
            <person name="De Goeij J.M."/>
            <person name="Aranda M."/>
            <person name="Bell S.C."/>
            <person name="Webster N.S."/>
        </authorList>
    </citation>
    <scope>NUCLEOTIDE SEQUENCE</scope>
    <source>
        <strain evidence="3">SB0662_bin_9</strain>
    </source>
</reference>
<dbReference type="Pfam" id="PF02481">
    <property type="entry name" value="DNA_processg_A"/>
    <property type="match status" value="1"/>
</dbReference>
<name>A0A6B1DSD1_9CHLR</name>
<evidence type="ECO:0000256" key="1">
    <source>
        <dbReference type="ARBA" id="ARBA00006525"/>
    </source>
</evidence>
<dbReference type="GO" id="GO:0009294">
    <property type="term" value="P:DNA-mediated transformation"/>
    <property type="evidence" value="ECO:0007669"/>
    <property type="project" value="InterPro"/>
</dbReference>
<dbReference type="Gene3D" id="3.40.50.450">
    <property type="match status" value="1"/>
</dbReference>
<accession>A0A6B1DSD1</accession>
<sequence>MPKTMPEHLLFTARPVSPFLEMGAYEALWSKHGTTFKSLSERFARHPGSVPSDFVPQSEARDCAMLVKRRFDAAEAKGFGVHVHGTGEYPMQLRDAVHPVALLYYKGWWDLVNSRSVAVVGSRKPSLEGLSRARRLVRELVADDFTVVSGLAAGIDRVVHETVIEEDGRTIAVIGTPLSHVYPKENISLQHHIATHFLVVSQVPLIRYESQDYRLNRFFFPERNATMSALTEATIIVEAGGKSGTLIQARAALRQKRKLFVLDSCFRNPRLTWPARLVKQGAIRIRDYDEVKQYLSSSSH</sequence>
<dbReference type="EMBL" id="VXPY01000030">
    <property type="protein sequence ID" value="MYD89593.1"/>
    <property type="molecule type" value="Genomic_DNA"/>
</dbReference>
<dbReference type="AlphaFoldDB" id="A0A6B1DSD1"/>